<dbReference type="GO" id="GO:0006629">
    <property type="term" value="P:lipid metabolic process"/>
    <property type="evidence" value="ECO:0007669"/>
    <property type="project" value="InterPro"/>
</dbReference>
<accession>A0A1Y2HSM6</accession>
<dbReference type="Gene3D" id="3.40.50.1820">
    <property type="entry name" value="alpha/beta hydrolase"/>
    <property type="match status" value="2"/>
</dbReference>
<evidence type="ECO:0000256" key="1">
    <source>
        <dbReference type="SAM" id="SignalP"/>
    </source>
</evidence>
<dbReference type="PANTHER" id="PTHR45856">
    <property type="entry name" value="ALPHA/BETA-HYDROLASES SUPERFAMILY PROTEIN"/>
    <property type="match status" value="1"/>
</dbReference>
<gene>
    <name evidence="3" type="ORF">BCR44DRAFT_1430532</name>
</gene>
<proteinExistence type="predicted"/>
<keyword evidence="4" id="KW-1185">Reference proteome</keyword>
<comment type="caution">
    <text evidence="3">The sequence shown here is derived from an EMBL/GenBank/DDBJ whole genome shotgun (WGS) entry which is preliminary data.</text>
</comment>
<dbReference type="GO" id="GO:0016787">
    <property type="term" value="F:hydrolase activity"/>
    <property type="evidence" value="ECO:0007669"/>
    <property type="project" value="UniProtKB-KW"/>
</dbReference>
<feature type="chain" id="PRO_5012802058" evidence="1">
    <location>
        <begin position="20"/>
        <end position="343"/>
    </location>
</feature>
<dbReference type="Proteomes" id="UP000193411">
    <property type="component" value="Unassembled WGS sequence"/>
</dbReference>
<dbReference type="InterPro" id="IPR051218">
    <property type="entry name" value="Sec_MonoDiacylglyc_Lipase"/>
</dbReference>
<feature type="domain" description="Fungal lipase-type" evidence="2">
    <location>
        <begin position="184"/>
        <end position="273"/>
    </location>
</feature>
<evidence type="ECO:0000313" key="4">
    <source>
        <dbReference type="Proteomes" id="UP000193411"/>
    </source>
</evidence>
<dbReference type="Pfam" id="PF01764">
    <property type="entry name" value="Lipase_3"/>
    <property type="match status" value="1"/>
</dbReference>
<dbReference type="EMBL" id="MCFL01000012">
    <property type="protein sequence ID" value="ORZ37607.1"/>
    <property type="molecule type" value="Genomic_DNA"/>
</dbReference>
<dbReference type="SUPFAM" id="SSF53474">
    <property type="entry name" value="alpha/beta-Hydrolases"/>
    <property type="match status" value="1"/>
</dbReference>
<dbReference type="InterPro" id="IPR002921">
    <property type="entry name" value="Fungal_lipase-type"/>
</dbReference>
<evidence type="ECO:0000259" key="2">
    <source>
        <dbReference type="Pfam" id="PF01764"/>
    </source>
</evidence>
<dbReference type="CDD" id="cd00519">
    <property type="entry name" value="Lipase_3"/>
    <property type="match status" value="1"/>
</dbReference>
<feature type="signal peptide" evidence="1">
    <location>
        <begin position="1"/>
        <end position="19"/>
    </location>
</feature>
<organism evidence="3 4">
    <name type="scientific">Catenaria anguillulae PL171</name>
    <dbReference type="NCBI Taxonomy" id="765915"/>
    <lineage>
        <taxon>Eukaryota</taxon>
        <taxon>Fungi</taxon>
        <taxon>Fungi incertae sedis</taxon>
        <taxon>Blastocladiomycota</taxon>
        <taxon>Blastocladiomycetes</taxon>
        <taxon>Blastocladiales</taxon>
        <taxon>Catenariaceae</taxon>
        <taxon>Catenaria</taxon>
    </lineage>
</organism>
<name>A0A1Y2HSM6_9FUNG</name>
<sequence>MILANLLILLNITAAAIYAAPTALDPVNADLRTVGDVLSPDLAKFDYASLRGDMTPAQEQQLRDIMRSAGANTQERVNAFGRRPTTSAATDQAETSSPLRESLMRVNAAAPAVPTVSGADLEGIKDLGQFAAVAYCANENNLVSWTCGPLCNSDRVRNAKYTRLLSGESTLGFVAVRPTTAQIVVAFRGSVNIDNWIDNLSLIRTNYPYARLPGSDGASVHQGFVDAYRPVRTATLDAIRSALAAHPTYQVVFTGHSQGGAIATLAAVDAVGERVSNDLVPHIPPAFIGYKHSVVEKYVLDGRMFACSGQEDARCSRSRVPFLSALTHLEFFGQPNFFSKFAC</sequence>
<dbReference type="InterPro" id="IPR029058">
    <property type="entry name" value="AB_hydrolase_fold"/>
</dbReference>
<evidence type="ECO:0000313" key="3">
    <source>
        <dbReference type="EMBL" id="ORZ37607.1"/>
    </source>
</evidence>
<keyword evidence="3" id="KW-0378">Hydrolase</keyword>
<keyword evidence="1" id="KW-0732">Signal</keyword>
<reference evidence="3 4" key="1">
    <citation type="submission" date="2016-07" db="EMBL/GenBank/DDBJ databases">
        <title>Pervasive Adenine N6-methylation of Active Genes in Fungi.</title>
        <authorList>
            <consortium name="DOE Joint Genome Institute"/>
            <person name="Mondo S.J."/>
            <person name="Dannebaum R.O."/>
            <person name="Kuo R.C."/>
            <person name="Labutti K."/>
            <person name="Haridas S."/>
            <person name="Kuo A."/>
            <person name="Salamov A."/>
            <person name="Ahrendt S.R."/>
            <person name="Lipzen A."/>
            <person name="Sullivan W."/>
            <person name="Andreopoulos W.B."/>
            <person name="Clum A."/>
            <person name="Lindquist E."/>
            <person name="Daum C."/>
            <person name="Ramamoorthy G.K."/>
            <person name="Gryganskyi A."/>
            <person name="Culley D."/>
            <person name="Magnuson J.K."/>
            <person name="James T.Y."/>
            <person name="O'Malley M.A."/>
            <person name="Stajich J.E."/>
            <person name="Spatafora J.W."/>
            <person name="Visel A."/>
            <person name="Grigoriev I.V."/>
        </authorList>
    </citation>
    <scope>NUCLEOTIDE SEQUENCE [LARGE SCALE GENOMIC DNA]</scope>
    <source>
        <strain evidence="3 4">PL171</strain>
    </source>
</reference>
<protein>
    <submittedName>
        <fullName evidence="3">Alpha/Beta hydrolase protein</fullName>
    </submittedName>
</protein>
<dbReference type="AlphaFoldDB" id="A0A1Y2HSM6"/>
<dbReference type="OrthoDB" id="2123913at2759"/>
<dbReference type="PANTHER" id="PTHR45856:SF25">
    <property type="entry name" value="FUNGAL LIPASE-LIKE DOMAIN-CONTAINING PROTEIN"/>
    <property type="match status" value="1"/>
</dbReference>